<keyword evidence="2" id="KW-1185">Reference proteome</keyword>
<gene>
    <name evidence="1" type="ORF">AYBTSS11_LOCUS1360</name>
</gene>
<name>A0AA86RMU2_9FABA</name>
<reference evidence="1" key="1">
    <citation type="submission" date="2023-10" db="EMBL/GenBank/DDBJ databases">
        <authorList>
            <person name="Domelevo Entfellner J.-B."/>
        </authorList>
    </citation>
    <scope>NUCLEOTIDE SEQUENCE</scope>
</reference>
<evidence type="ECO:0000313" key="1">
    <source>
        <dbReference type="EMBL" id="CAJ1829359.1"/>
    </source>
</evidence>
<dbReference type="Gramene" id="rna-AYBTSS11_LOCUS1360">
    <property type="protein sequence ID" value="CAJ1829359.1"/>
    <property type="gene ID" value="gene-AYBTSS11_LOCUS1360"/>
</dbReference>
<organism evidence="1 2">
    <name type="scientific">Sphenostylis stenocarpa</name>
    <dbReference type="NCBI Taxonomy" id="92480"/>
    <lineage>
        <taxon>Eukaryota</taxon>
        <taxon>Viridiplantae</taxon>
        <taxon>Streptophyta</taxon>
        <taxon>Embryophyta</taxon>
        <taxon>Tracheophyta</taxon>
        <taxon>Spermatophyta</taxon>
        <taxon>Magnoliopsida</taxon>
        <taxon>eudicotyledons</taxon>
        <taxon>Gunneridae</taxon>
        <taxon>Pentapetalae</taxon>
        <taxon>rosids</taxon>
        <taxon>fabids</taxon>
        <taxon>Fabales</taxon>
        <taxon>Fabaceae</taxon>
        <taxon>Papilionoideae</taxon>
        <taxon>50 kb inversion clade</taxon>
        <taxon>NPAAA clade</taxon>
        <taxon>indigoferoid/millettioid clade</taxon>
        <taxon>Phaseoleae</taxon>
        <taxon>Sphenostylis</taxon>
    </lineage>
</organism>
<dbReference type="Proteomes" id="UP001189624">
    <property type="component" value="Chromosome 1"/>
</dbReference>
<dbReference type="AlphaFoldDB" id="A0AA86RMU2"/>
<dbReference type="EMBL" id="OY731398">
    <property type="protein sequence ID" value="CAJ1829359.1"/>
    <property type="molecule type" value="Genomic_DNA"/>
</dbReference>
<protein>
    <submittedName>
        <fullName evidence="1">Uncharacterized protein</fullName>
    </submittedName>
</protein>
<accession>A0AA86RMU2</accession>
<sequence length="155" mass="17438">MRFGNPSLLRDSPHQYGIDSTKNLKKNRMLEYNSLTDCYLFKAIGKIIQERERNRQFSKLAHFGTTVRLGLGRPSQMAKLHRLGPPGTGTAVPLFRGLGRPSQLRTRVPTGWSKLGRPSHLWDGRLDCSAGLRVSGLREAFLACFGRRLMPICVC</sequence>
<evidence type="ECO:0000313" key="2">
    <source>
        <dbReference type="Proteomes" id="UP001189624"/>
    </source>
</evidence>
<proteinExistence type="predicted"/>